<protein>
    <submittedName>
        <fullName evidence="2">Uncharacterized protein</fullName>
    </submittedName>
</protein>
<accession>A0A448X6C1</accession>
<sequence>MTVSPTSVSASSGGSQISVLGSSGLGHLAGLSVPPVPRDAGDSSSSAAATGPPIASPLNEETGLTRTEVVTSTSAGDGRVELSSTPSLGSFYPSSEAVIRLDNINQAAEQMVVSGGCLLGKFLLHSNVYSTMRMCDEVELICPD</sequence>
<comment type="caution">
    <text evidence="2">The sequence shown here is derived from an EMBL/GenBank/DDBJ whole genome shotgun (WGS) entry which is preliminary data.</text>
</comment>
<dbReference type="EMBL" id="CAAALY010101182">
    <property type="protein sequence ID" value="VEL29203.1"/>
    <property type="molecule type" value="Genomic_DNA"/>
</dbReference>
<dbReference type="AlphaFoldDB" id="A0A448X6C1"/>
<dbReference type="Proteomes" id="UP000784294">
    <property type="component" value="Unassembled WGS sequence"/>
</dbReference>
<feature type="region of interest" description="Disordered" evidence="1">
    <location>
        <begin position="30"/>
        <end position="86"/>
    </location>
</feature>
<evidence type="ECO:0000256" key="1">
    <source>
        <dbReference type="SAM" id="MobiDB-lite"/>
    </source>
</evidence>
<name>A0A448X6C1_9PLAT</name>
<reference evidence="2" key="1">
    <citation type="submission" date="2018-11" db="EMBL/GenBank/DDBJ databases">
        <authorList>
            <consortium name="Pathogen Informatics"/>
        </authorList>
    </citation>
    <scope>NUCLEOTIDE SEQUENCE</scope>
</reference>
<organism evidence="2 3">
    <name type="scientific">Protopolystoma xenopodis</name>
    <dbReference type="NCBI Taxonomy" id="117903"/>
    <lineage>
        <taxon>Eukaryota</taxon>
        <taxon>Metazoa</taxon>
        <taxon>Spiralia</taxon>
        <taxon>Lophotrochozoa</taxon>
        <taxon>Platyhelminthes</taxon>
        <taxon>Monogenea</taxon>
        <taxon>Polyopisthocotylea</taxon>
        <taxon>Polystomatidea</taxon>
        <taxon>Polystomatidae</taxon>
        <taxon>Protopolystoma</taxon>
    </lineage>
</organism>
<evidence type="ECO:0000313" key="2">
    <source>
        <dbReference type="EMBL" id="VEL29203.1"/>
    </source>
</evidence>
<feature type="compositionally biased region" description="Polar residues" evidence="1">
    <location>
        <begin position="62"/>
        <end position="75"/>
    </location>
</feature>
<feature type="compositionally biased region" description="Low complexity" evidence="1">
    <location>
        <begin position="42"/>
        <end position="57"/>
    </location>
</feature>
<proteinExistence type="predicted"/>
<gene>
    <name evidence="2" type="ORF">PXEA_LOCUS22643</name>
</gene>
<evidence type="ECO:0000313" key="3">
    <source>
        <dbReference type="Proteomes" id="UP000784294"/>
    </source>
</evidence>
<keyword evidence="3" id="KW-1185">Reference proteome</keyword>